<proteinExistence type="predicted"/>
<evidence type="ECO:0000313" key="3">
    <source>
        <dbReference type="Proteomes" id="UP000254889"/>
    </source>
</evidence>
<dbReference type="EMBL" id="CP031417">
    <property type="protein sequence ID" value="AXK81700.1"/>
    <property type="molecule type" value="Genomic_DNA"/>
</dbReference>
<dbReference type="AlphaFoldDB" id="A0A345ZXQ3"/>
<dbReference type="Pfam" id="PF07883">
    <property type="entry name" value="Cupin_2"/>
    <property type="match status" value="1"/>
</dbReference>
<accession>A0A345ZXQ3</accession>
<reference evidence="2 3" key="1">
    <citation type="submission" date="2018-07" db="EMBL/GenBank/DDBJ databases">
        <authorList>
            <person name="Quirk P.G."/>
            <person name="Krulwich T.A."/>
        </authorList>
    </citation>
    <scope>NUCLEOTIDE SEQUENCE [LARGE SCALE GENOMIC DNA]</scope>
    <source>
        <strain evidence="2 3">CC-BB4</strain>
    </source>
</reference>
<dbReference type="RefSeq" id="WP_115692079.1">
    <property type="nucleotide sequence ID" value="NZ_CP031417.1"/>
</dbReference>
<dbReference type="CDD" id="cd02231">
    <property type="entry name" value="cupin_BLL6423-like"/>
    <property type="match status" value="1"/>
</dbReference>
<dbReference type="PANTHER" id="PTHR36156">
    <property type="entry name" value="SLR2101 PROTEIN"/>
    <property type="match status" value="1"/>
</dbReference>
<sequence length="185" mass="20189">MEIKRTTRRIVTGHDADGKAVALFDGAVEAHQRTPGGNAITMLWVTSESPADVNGSIDRTATKVGVPPPQNGSIFRIVDFPPTRPGTGHVDHDKILIGMGIDPATQGYMRHANTHRTRSVDYAIVLDGEIDMLMDDTEVHMKAGDVLVQQGTNHAWVNNGSRPCRIAFILIDANEPSAWKQGWTK</sequence>
<gene>
    <name evidence="2" type="ORF">DW352_14930</name>
</gene>
<dbReference type="InterPro" id="IPR047142">
    <property type="entry name" value="OryJ/VirC-like"/>
</dbReference>
<evidence type="ECO:0000313" key="2">
    <source>
        <dbReference type="EMBL" id="AXK81700.1"/>
    </source>
</evidence>
<dbReference type="Gene3D" id="2.60.120.10">
    <property type="entry name" value="Jelly Rolls"/>
    <property type="match status" value="1"/>
</dbReference>
<name>A0A345ZXQ3_9HYPH</name>
<evidence type="ECO:0000259" key="1">
    <source>
        <dbReference type="Pfam" id="PF07883"/>
    </source>
</evidence>
<dbReference type="InterPro" id="IPR013096">
    <property type="entry name" value="Cupin_2"/>
</dbReference>
<dbReference type="PANTHER" id="PTHR36156:SF2">
    <property type="entry name" value="CUPIN TYPE-2 DOMAIN-CONTAINING PROTEIN"/>
    <property type="match status" value="1"/>
</dbReference>
<dbReference type="OrthoDB" id="713485at2"/>
<dbReference type="SUPFAM" id="SSF51182">
    <property type="entry name" value="RmlC-like cupins"/>
    <property type="match status" value="1"/>
</dbReference>
<feature type="domain" description="Cupin type-2" evidence="1">
    <location>
        <begin position="115"/>
        <end position="169"/>
    </location>
</feature>
<keyword evidence="3" id="KW-1185">Reference proteome</keyword>
<dbReference type="InterPro" id="IPR014710">
    <property type="entry name" value="RmlC-like_jellyroll"/>
</dbReference>
<protein>
    <submittedName>
        <fullName evidence="2">Cupin domain-containing protein</fullName>
    </submittedName>
</protein>
<dbReference type="Proteomes" id="UP000254889">
    <property type="component" value="Chromosome"/>
</dbReference>
<organism evidence="2 3">
    <name type="scientific">Pseudolabrys taiwanensis</name>
    <dbReference type="NCBI Taxonomy" id="331696"/>
    <lineage>
        <taxon>Bacteria</taxon>
        <taxon>Pseudomonadati</taxon>
        <taxon>Pseudomonadota</taxon>
        <taxon>Alphaproteobacteria</taxon>
        <taxon>Hyphomicrobiales</taxon>
        <taxon>Xanthobacteraceae</taxon>
        <taxon>Pseudolabrys</taxon>
    </lineage>
</organism>
<dbReference type="KEGG" id="ptaw:DW352_14930"/>
<dbReference type="InterPro" id="IPR011051">
    <property type="entry name" value="RmlC_Cupin_sf"/>
</dbReference>